<dbReference type="GO" id="GO:0003735">
    <property type="term" value="F:structural constituent of ribosome"/>
    <property type="evidence" value="ECO:0007669"/>
    <property type="project" value="TreeGrafter"/>
</dbReference>
<dbReference type="AlphaFoldDB" id="A0A0J6FG24"/>
<dbReference type="VEuPathDB" id="FungiDB:CPAG_04177"/>
<organism evidence="2 3">
    <name type="scientific">Coccidioides posadasii RMSCC 3488</name>
    <dbReference type="NCBI Taxonomy" id="454284"/>
    <lineage>
        <taxon>Eukaryota</taxon>
        <taxon>Fungi</taxon>
        <taxon>Dikarya</taxon>
        <taxon>Ascomycota</taxon>
        <taxon>Pezizomycotina</taxon>
        <taxon>Eurotiomycetes</taxon>
        <taxon>Eurotiomycetidae</taxon>
        <taxon>Onygenales</taxon>
        <taxon>Onygenaceae</taxon>
        <taxon>Coccidioides</taxon>
    </lineage>
</organism>
<dbReference type="GO" id="GO:0005763">
    <property type="term" value="C:mitochondrial small ribosomal subunit"/>
    <property type="evidence" value="ECO:0007669"/>
    <property type="project" value="TreeGrafter"/>
</dbReference>
<feature type="region of interest" description="Disordered" evidence="1">
    <location>
        <begin position="115"/>
        <end position="149"/>
    </location>
</feature>
<protein>
    <recommendedName>
        <fullName evidence="4">Eukaryotic mitochondrial regulator protein-domain-containing protein</fullName>
    </recommendedName>
</protein>
<sequence length="437" mass="48304">MPPRIANPQRLSSSLATHISSSKSSLPSISPASTSSPSASSLSPFTCTSCSLRSSSRQSQRTFSSTAPPGTKLRRDMFSWLNGPGAAFKHPLPGSPNYLTAYDRQGRLLQALDAEGEEGSNDGQKPEGSSAEAGDGIVPRESREPLKPFPLNPHFVSQSVLSEELRNEIYEQVKVRGKSVRAVSVLFGVDMRRVAAVVRLVELEKKMIKEKKPTALPYARAVLDMVPTTPLVKPPHKPVAHEPINDLPVHRLTEAQIFYPVSESRQFTRLDAGRVFSAAPALSRSEEGKPFNTPEAIAKITQRPDRIERVGKGPNAEQVLQPADVRIPHPHLVAFEHDHITYSGEATLRNQRFFERLEAEEAAAAESKEIKKKKEESLTHRIQPAESRFEFRFRDVVVSREKIGTDGRGADAPGQRYGVPSYERKRGMVKIPTKVEV</sequence>
<name>A0A0J6FG24_COCPO</name>
<feature type="region of interest" description="Disordered" evidence="1">
    <location>
        <begin position="1"/>
        <end position="77"/>
    </location>
</feature>
<feature type="compositionally biased region" description="Low complexity" evidence="1">
    <location>
        <begin position="11"/>
        <end position="66"/>
    </location>
</feature>
<accession>A0A0J6FG24</accession>
<evidence type="ECO:0000256" key="1">
    <source>
        <dbReference type="SAM" id="MobiDB-lite"/>
    </source>
</evidence>
<dbReference type="Proteomes" id="UP000054567">
    <property type="component" value="Unassembled WGS sequence"/>
</dbReference>
<dbReference type="PANTHER" id="PTHR28158:SF1">
    <property type="entry name" value="SMALL RIBOSOMAL SUBUNIT PROTEIN MS45"/>
    <property type="match status" value="1"/>
</dbReference>
<proteinExistence type="predicted"/>
<gene>
    <name evidence="2" type="ORF">CPAG_04177</name>
</gene>
<dbReference type="InterPro" id="IPR021036">
    <property type="entry name" value="Ribosomal_mS45"/>
</dbReference>
<reference evidence="2 3" key="1">
    <citation type="submission" date="2007-06" db="EMBL/GenBank/DDBJ databases">
        <title>The Genome Sequence of Coccidioides posadasii RMSCC_3488.</title>
        <authorList>
            <consortium name="Coccidioides Genome Resources Consortium"/>
            <consortium name="The Broad Institute Genome Sequencing Platform"/>
            <person name="Henn M.R."/>
            <person name="Sykes S."/>
            <person name="Young S."/>
            <person name="Jaffe D."/>
            <person name="Berlin A."/>
            <person name="Alvarez P."/>
            <person name="Butler J."/>
            <person name="Gnerre S."/>
            <person name="Grabherr M."/>
            <person name="Mauceli E."/>
            <person name="Brockman W."/>
            <person name="Kodira C."/>
            <person name="Alvarado L."/>
            <person name="Zeng Q."/>
            <person name="Crawford M."/>
            <person name="Antoine C."/>
            <person name="Devon K."/>
            <person name="Galgiani J."/>
            <person name="Orsborn K."/>
            <person name="Lewis M.L."/>
            <person name="Nusbaum C."/>
            <person name="Galagan J."/>
            <person name="Birren B."/>
        </authorList>
    </citation>
    <scope>NUCLEOTIDE SEQUENCE [LARGE SCALE GENOMIC DNA]</scope>
    <source>
        <strain evidence="2 3">RMSCC 3488</strain>
    </source>
</reference>
<dbReference type="EMBL" id="DS268110">
    <property type="protein sequence ID" value="KMM67844.1"/>
    <property type="molecule type" value="Genomic_DNA"/>
</dbReference>
<reference evidence="3" key="3">
    <citation type="journal article" date="2010" name="Genome Res.">
        <title>Population genomic sequencing of Coccidioides fungi reveals recent hybridization and transposon control.</title>
        <authorList>
            <person name="Neafsey D.E."/>
            <person name="Barker B.M."/>
            <person name="Sharpton T.J."/>
            <person name="Stajich J.E."/>
            <person name="Park D.J."/>
            <person name="Whiston E."/>
            <person name="Hung C.-Y."/>
            <person name="McMahan C."/>
            <person name="White J."/>
            <person name="Sykes S."/>
            <person name="Heiman D."/>
            <person name="Young S."/>
            <person name="Zeng Q."/>
            <person name="Abouelleil A."/>
            <person name="Aftuck L."/>
            <person name="Bessette D."/>
            <person name="Brown A."/>
            <person name="FitzGerald M."/>
            <person name="Lui A."/>
            <person name="Macdonald J.P."/>
            <person name="Priest M."/>
            <person name="Orbach M.J."/>
            <person name="Galgiani J.N."/>
            <person name="Kirkland T.N."/>
            <person name="Cole G.T."/>
            <person name="Birren B.W."/>
            <person name="Henn M.R."/>
            <person name="Taylor J.W."/>
            <person name="Rounsley S.D."/>
        </authorList>
    </citation>
    <scope>NUCLEOTIDE SEQUENCE [LARGE SCALE GENOMIC DNA]</scope>
    <source>
        <strain evidence="3">RMSCC 3488</strain>
    </source>
</reference>
<dbReference type="OrthoDB" id="10052321at2759"/>
<evidence type="ECO:0000313" key="2">
    <source>
        <dbReference type="EMBL" id="KMM67844.1"/>
    </source>
</evidence>
<evidence type="ECO:0000313" key="3">
    <source>
        <dbReference type="Proteomes" id="UP000054567"/>
    </source>
</evidence>
<dbReference type="Pfam" id="PF12298">
    <property type="entry name" value="Bot1p"/>
    <property type="match status" value="1"/>
</dbReference>
<dbReference type="GO" id="GO:0032543">
    <property type="term" value="P:mitochondrial translation"/>
    <property type="evidence" value="ECO:0007669"/>
    <property type="project" value="TreeGrafter"/>
</dbReference>
<reference evidence="3" key="2">
    <citation type="journal article" date="2009" name="Genome Res.">
        <title>Comparative genomic analyses of the human fungal pathogens Coccidioides and their relatives.</title>
        <authorList>
            <person name="Sharpton T.J."/>
            <person name="Stajich J.E."/>
            <person name="Rounsley S.D."/>
            <person name="Gardner M.J."/>
            <person name="Wortman J.R."/>
            <person name="Jordar V.S."/>
            <person name="Maiti R."/>
            <person name="Kodira C.D."/>
            <person name="Neafsey D.E."/>
            <person name="Zeng Q."/>
            <person name="Hung C.-Y."/>
            <person name="McMahan C."/>
            <person name="Muszewska A."/>
            <person name="Grynberg M."/>
            <person name="Mandel M.A."/>
            <person name="Kellner E.M."/>
            <person name="Barker B.M."/>
            <person name="Galgiani J.N."/>
            <person name="Orbach M.J."/>
            <person name="Kirkland T.N."/>
            <person name="Cole G.T."/>
            <person name="Henn M.R."/>
            <person name="Birren B.W."/>
            <person name="Taylor J.W."/>
        </authorList>
    </citation>
    <scope>NUCLEOTIDE SEQUENCE [LARGE SCALE GENOMIC DNA]</scope>
    <source>
        <strain evidence="3">RMSCC 3488</strain>
    </source>
</reference>
<evidence type="ECO:0008006" key="4">
    <source>
        <dbReference type="Google" id="ProtNLM"/>
    </source>
</evidence>
<dbReference type="PANTHER" id="PTHR28158">
    <property type="entry name" value="37S RIBOSOMAL PROTEIN S35, MITOCHONDRIAL"/>
    <property type="match status" value="1"/>
</dbReference>